<evidence type="ECO:0000313" key="2">
    <source>
        <dbReference type="EMBL" id="MBE7325056.1"/>
    </source>
</evidence>
<evidence type="ECO:0000313" key="3">
    <source>
        <dbReference type="Proteomes" id="UP000756387"/>
    </source>
</evidence>
<feature type="transmembrane region" description="Helical" evidence="1">
    <location>
        <begin position="45"/>
        <end position="63"/>
    </location>
</feature>
<comment type="caution">
    <text evidence="2">The sequence shown here is derived from an EMBL/GenBank/DDBJ whole genome shotgun (WGS) entry which is preliminary data.</text>
</comment>
<feature type="transmembrane region" description="Helical" evidence="1">
    <location>
        <begin position="268"/>
        <end position="289"/>
    </location>
</feature>
<protein>
    <submittedName>
        <fullName evidence="2">DUF418 domain-containing protein</fullName>
    </submittedName>
</protein>
<reference evidence="2 3" key="1">
    <citation type="submission" date="2020-10" db="EMBL/GenBank/DDBJ databases">
        <title>Nocardioides sp. isolated from sludge.</title>
        <authorList>
            <person name="Zhang X."/>
        </authorList>
    </citation>
    <scope>NUCLEOTIDE SEQUENCE [LARGE SCALE GENOMIC DNA]</scope>
    <source>
        <strain evidence="2 3">Y6</strain>
    </source>
</reference>
<feature type="transmembrane region" description="Helical" evidence="1">
    <location>
        <begin position="171"/>
        <end position="192"/>
    </location>
</feature>
<dbReference type="Proteomes" id="UP000756387">
    <property type="component" value="Unassembled WGS sequence"/>
</dbReference>
<keyword evidence="1" id="KW-0472">Membrane</keyword>
<feature type="transmembrane region" description="Helical" evidence="1">
    <location>
        <begin position="126"/>
        <end position="142"/>
    </location>
</feature>
<evidence type="ECO:0000256" key="1">
    <source>
        <dbReference type="SAM" id="Phobius"/>
    </source>
</evidence>
<organism evidence="2 3">
    <name type="scientific">Nocardioides malaquae</name>
    <dbReference type="NCBI Taxonomy" id="2773426"/>
    <lineage>
        <taxon>Bacteria</taxon>
        <taxon>Bacillati</taxon>
        <taxon>Actinomycetota</taxon>
        <taxon>Actinomycetes</taxon>
        <taxon>Propionibacteriales</taxon>
        <taxon>Nocardioidaceae</taxon>
        <taxon>Nocardioides</taxon>
    </lineage>
</organism>
<name>A0ABR9RU27_9ACTN</name>
<feature type="transmembrane region" description="Helical" evidence="1">
    <location>
        <begin position="102"/>
        <end position="119"/>
    </location>
</feature>
<feature type="transmembrane region" description="Helical" evidence="1">
    <location>
        <begin position="240"/>
        <end position="261"/>
    </location>
</feature>
<keyword evidence="3" id="KW-1185">Reference proteome</keyword>
<feature type="transmembrane region" description="Helical" evidence="1">
    <location>
        <begin position="199"/>
        <end position="220"/>
    </location>
</feature>
<proteinExistence type="predicted"/>
<sequence length="374" mass="39556">MSPDLTHAETRAPSRRELGVDLARGVAVVSMFVAHTAPGAGPGDVLMLSEFLTFPLFALLVGAGTELGARALGPAAHAVASFVRASALLALGWALAQAGAHIVIVLAPLGVLTLLCWAVSRLPTTLVLGVAVIAGLVAPWTIEASRSTWIQLAVDGETGKLWWFDLLVSNYYPQAVLLLCGCVGILLVRLLLPPQGQPVGLTLPAGLLVGCIGVVGLLSWARLTGRVDLVAYETTWSEELFVTALATGVFVACLLVARWPVSRVLRPLAWVGGMTLTVYSLQVVWLAWWARGLFPGTPDDAWANVVGMTLVAVLVAALWRRFGLPAPWRRGPLEGVVGTGVASALRLLPGHDPDRVPAVVSPTRTEVGEPLERR</sequence>
<dbReference type="RefSeq" id="WP_193638390.1">
    <property type="nucleotide sequence ID" value="NZ_JADCSA010000009.1"/>
</dbReference>
<gene>
    <name evidence="2" type="ORF">IEQ44_10335</name>
</gene>
<dbReference type="EMBL" id="JADCSA010000009">
    <property type="protein sequence ID" value="MBE7325056.1"/>
    <property type="molecule type" value="Genomic_DNA"/>
</dbReference>
<feature type="transmembrane region" description="Helical" evidence="1">
    <location>
        <begin position="75"/>
        <end position="96"/>
    </location>
</feature>
<accession>A0ABR9RU27</accession>
<keyword evidence="1" id="KW-0812">Transmembrane</keyword>
<keyword evidence="1" id="KW-1133">Transmembrane helix</keyword>
<feature type="transmembrane region" description="Helical" evidence="1">
    <location>
        <begin position="301"/>
        <end position="319"/>
    </location>
</feature>